<gene>
    <name evidence="1" type="ORF">QO010_000300</name>
</gene>
<evidence type="ECO:0000313" key="2">
    <source>
        <dbReference type="Proteomes" id="UP001228905"/>
    </source>
</evidence>
<protein>
    <recommendedName>
        <fullName evidence="3">Antitoxin</fullName>
    </recommendedName>
</protein>
<evidence type="ECO:0000313" key="1">
    <source>
        <dbReference type="EMBL" id="MDQ0462552.1"/>
    </source>
</evidence>
<reference evidence="1 2" key="1">
    <citation type="submission" date="2023-07" db="EMBL/GenBank/DDBJ databases">
        <title>Genomic Encyclopedia of Type Strains, Phase IV (KMG-IV): sequencing the most valuable type-strain genomes for metagenomic binning, comparative biology and taxonomic classification.</title>
        <authorList>
            <person name="Goeker M."/>
        </authorList>
    </citation>
    <scope>NUCLEOTIDE SEQUENCE [LARGE SCALE GENOMIC DNA]</scope>
    <source>
        <strain evidence="1 2">DSM 18695</strain>
    </source>
</reference>
<organism evidence="1 2">
    <name type="scientific">Caulobacter ginsengisoli</name>
    <dbReference type="NCBI Taxonomy" id="400775"/>
    <lineage>
        <taxon>Bacteria</taxon>
        <taxon>Pseudomonadati</taxon>
        <taxon>Pseudomonadota</taxon>
        <taxon>Alphaproteobacteria</taxon>
        <taxon>Caulobacterales</taxon>
        <taxon>Caulobacteraceae</taxon>
        <taxon>Caulobacter</taxon>
    </lineage>
</organism>
<proteinExistence type="predicted"/>
<dbReference type="Proteomes" id="UP001228905">
    <property type="component" value="Unassembled WGS sequence"/>
</dbReference>
<dbReference type="RefSeq" id="WP_307345005.1">
    <property type="nucleotide sequence ID" value="NZ_JAUSVS010000001.1"/>
</dbReference>
<evidence type="ECO:0008006" key="3">
    <source>
        <dbReference type="Google" id="ProtNLM"/>
    </source>
</evidence>
<sequence>MGLFGRNSKKEEFEHDVQTELSYLRALHGEAAYDAAVERARRPRLGGIRRAVLEEAARRLAPDRLD</sequence>
<keyword evidence="2" id="KW-1185">Reference proteome</keyword>
<name>A0ABU0IKK8_9CAUL</name>
<dbReference type="EMBL" id="JAUSVS010000001">
    <property type="protein sequence ID" value="MDQ0462552.1"/>
    <property type="molecule type" value="Genomic_DNA"/>
</dbReference>
<accession>A0ABU0IKK8</accession>
<comment type="caution">
    <text evidence="1">The sequence shown here is derived from an EMBL/GenBank/DDBJ whole genome shotgun (WGS) entry which is preliminary data.</text>
</comment>